<accession>A0A2A9HK10</accession>
<comment type="similarity">
    <text evidence="6">Belongs to the purine/pyrimidine phosphoribosyltransferase family. PyrE subfamily.</text>
</comment>
<keyword evidence="9" id="KW-1185">Reference proteome</keyword>
<reference evidence="8 9" key="1">
    <citation type="submission" date="2017-09" db="EMBL/GenBank/DDBJ databases">
        <title>Sequencing the genomes of two abundant thermophiles in Great Basin hot springs: Thermocrinis jamiesonii and novel Chloroflexi Thermoflexus hugenholtzii.</title>
        <authorList>
            <person name="Hedlund B."/>
        </authorList>
    </citation>
    <scope>NUCLEOTIDE SEQUENCE [LARGE SCALE GENOMIC DNA]</scope>
    <source>
        <strain evidence="8 9">G233</strain>
    </source>
</reference>
<feature type="domain" description="Phosphoribosyltransferase" evidence="7">
    <location>
        <begin position="49"/>
        <end position="167"/>
    </location>
</feature>
<comment type="cofactor">
    <cofactor evidence="6">
        <name>Mg(2+)</name>
        <dbReference type="ChEBI" id="CHEBI:18420"/>
    </cofactor>
</comment>
<sequence length="215" mass="23388">MSKSSKAPGNLWLAEELWKLDAIEFGDFTLGRTAVHSPIYINLRRLISNPKALNRCARIIKEELEALMSMRNPHVHPFTLVAGVPFGGLHVATAFSLLANVPMIYIHPPHTDKADVIEGIYVRGQSCLIIDDLITGGGSILQTAATLESAGLVVRDAVTLIDRQEGGRQALKAAGINLISILTLEQIANYLMSAGHITEDQYRATMEYLASRNGG</sequence>
<dbReference type="Pfam" id="PF00156">
    <property type="entry name" value="Pribosyltran"/>
    <property type="match status" value="1"/>
</dbReference>
<feature type="binding site" description="in other chain" evidence="6">
    <location>
        <position position="32"/>
    </location>
    <ligand>
        <name>5-phospho-alpha-D-ribose 1-diphosphate</name>
        <dbReference type="ChEBI" id="CHEBI:58017"/>
        <note>ligand shared between dimeric partners</note>
    </ligand>
</feature>
<dbReference type="PANTHER" id="PTHR19278">
    <property type="entry name" value="OROTATE PHOSPHORIBOSYLTRANSFERASE"/>
    <property type="match status" value="1"/>
</dbReference>
<feature type="binding site" evidence="6">
    <location>
        <position position="110"/>
    </location>
    <ligand>
        <name>5-phospho-alpha-D-ribose 1-diphosphate</name>
        <dbReference type="ChEBI" id="CHEBI:58017"/>
        <note>ligand shared between dimeric partners</note>
    </ligand>
</feature>
<dbReference type="PANTHER" id="PTHR19278:SF9">
    <property type="entry name" value="URIDINE 5'-MONOPHOSPHATE SYNTHASE"/>
    <property type="match status" value="1"/>
</dbReference>
<dbReference type="InterPro" id="IPR000836">
    <property type="entry name" value="PRTase_dom"/>
</dbReference>
<proteinExistence type="inferred from homology"/>
<protein>
    <recommendedName>
        <fullName evidence="2 6">Orotate phosphoribosyltransferase</fullName>
        <shortName evidence="6">OPRT</shortName>
        <shortName evidence="6">OPRTase</shortName>
        <ecNumber evidence="2 6">2.4.2.10</ecNumber>
    </recommendedName>
</protein>
<keyword evidence="6" id="KW-0460">Magnesium</keyword>
<feature type="binding site" evidence="6">
    <location>
        <position position="163"/>
    </location>
    <ligand>
        <name>orotate</name>
        <dbReference type="ChEBI" id="CHEBI:30839"/>
    </ligand>
</feature>
<keyword evidence="4 6" id="KW-0808">Transferase</keyword>
<evidence type="ECO:0000256" key="4">
    <source>
        <dbReference type="ARBA" id="ARBA00022679"/>
    </source>
</evidence>
<feature type="binding site" description="in other chain" evidence="6">
    <location>
        <begin position="131"/>
        <end position="139"/>
    </location>
    <ligand>
        <name>5-phospho-alpha-D-ribose 1-diphosphate</name>
        <dbReference type="ChEBI" id="CHEBI:58017"/>
        <note>ligand shared between dimeric partners</note>
    </ligand>
</feature>
<evidence type="ECO:0000256" key="1">
    <source>
        <dbReference type="ARBA" id="ARBA00004889"/>
    </source>
</evidence>
<gene>
    <name evidence="6" type="primary">pyrE</name>
    <name evidence="8" type="ORF">A9A59_2643</name>
</gene>
<evidence type="ECO:0000256" key="5">
    <source>
        <dbReference type="ARBA" id="ARBA00022975"/>
    </source>
</evidence>
<evidence type="ECO:0000256" key="2">
    <source>
        <dbReference type="ARBA" id="ARBA00011971"/>
    </source>
</evidence>
<dbReference type="HAMAP" id="MF_01208">
    <property type="entry name" value="PyrE"/>
    <property type="match status" value="1"/>
</dbReference>
<dbReference type="InterPro" id="IPR029057">
    <property type="entry name" value="PRTase-like"/>
</dbReference>
<comment type="pathway">
    <text evidence="1 6">Pyrimidine metabolism; UMP biosynthesis via de novo pathway; UMP from orotate: step 1/2.</text>
</comment>
<dbReference type="GO" id="GO:0019856">
    <property type="term" value="P:pyrimidine nucleobase biosynthetic process"/>
    <property type="evidence" value="ECO:0007669"/>
    <property type="project" value="TreeGrafter"/>
</dbReference>
<feature type="binding site" evidence="6">
    <location>
        <position position="135"/>
    </location>
    <ligand>
        <name>orotate</name>
        <dbReference type="ChEBI" id="CHEBI:30839"/>
    </ligand>
</feature>
<dbReference type="GO" id="GO:0000287">
    <property type="term" value="F:magnesium ion binding"/>
    <property type="evidence" value="ECO:0007669"/>
    <property type="project" value="UniProtKB-UniRule"/>
</dbReference>
<dbReference type="RefSeq" id="WP_165772737.1">
    <property type="nucleotide sequence ID" value="NZ_PDJQ01000001.1"/>
</dbReference>
<dbReference type="EC" id="2.4.2.10" evidence="2 6"/>
<dbReference type="GO" id="GO:0044205">
    <property type="term" value="P:'de novo' UMP biosynthetic process"/>
    <property type="evidence" value="ECO:0007669"/>
    <property type="project" value="UniProtKB-UniRule"/>
</dbReference>
<comment type="catalytic activity">
    <reaction evidence="6">
        <text>orotidine 5'-phosphate + diphosphate = orotate + 5-phospho-alpha-D-ribose 1-diphosphate</text>
        <dbReference type="Rhea" id="RHEA:10380"/>
        <dbReference type="ChEBI" id="CHEBI:30839"/>
        <dbReference type="ChEBI" id="CHEBI:33019"/>
        <dbReference type="ChEBI" id="CHEBI:57538"/>
        <dbReference type="ChEBI" id="CHEBI:58017"/>
        <dbReference type="EC" id="2.4.2.10"/>
    </reaction>
</comment>
<evidence type="ECO:0000256" key="3">
    <source>
        <dbReference type="ARBA" id="ARBA00022676"/>
    </source>
</evidence>
<dbReference type="Proteomes" id="UP000223071">
    <property type="component" value="Unassembled WGS sequence"/>
</dbReference>
<dbReference type="InterPro" id="IPR023031">
    <property type="entry name" value="OPRT"/>
</dbReference>
<dbReference type="SUPFAM" id="SSF53271">
    <property type="entry name" value="PRTase-like"/>
    <property type="match status" value="1"/>
</dbReference>
<dbReference type="EMBL" id="PDJQ01000001">
    <property type="protein sequence ID" value="PFG75375.1"/>
    <property type="molecule type" value="Genomic_DNA"/>
</dbReference>
<comment type="function">
    <text evidence="6">Catalyzes the transfer of a ribosyl phosphate group from 5-phosphoribose 1-diphosphate to orotate, leading to the formation of orotidine monophosphate (OMP).</text>
</comment>
<evidence type="ECO:0000313" key="8">
    <source>
        <dbReference type="EMBL" id="PFG75375.1"/>
    </source>
</evidence>
<comment type="subunit">
    <text evidence="6">Homodimer.</text>
</comment>
<evidence type="ECO:0000259" key="7">
    <source>
        <dbReference type="Pfam" id="PF00156"/>
    </source>
</evidence>
<dbReference type="GO" id="GO:0004590">
    <property type="term" value="F:orotidine-5'-phosphate decarboxylase activity"/>
    <property type="evidence" value="ECO:0007669"/>
    <property type="project" value="TreeGrafter"/>
</dbReference>
<evidence type="ECO:0000256" key="6">
    <source>
        <dbReference type="HAMAP-Rule" id="MF_01208"/>
    </source>
</evidence>
<evidence type="ECO:0000313" key="9">
    <source>
        <dbReference type="Proteomes" id="UP000223071"/>
    </source>
</evidence>
<comment type="caution">
    <text evidence="8">The sequence shown here is derived from an EMBL/GenBank/DDBJ whole genome shotgun (WGS) entry which is preliminary data.</text>
</comment>
<dbReference type="Gene3D" id="3.40.50.2020">
    <property type="match status" value="1"/>
</dbReference>
<comment type="caution">
    <text evidence="6">Lacks conserved residue(s) required for the propagation of feature annotation.</text>
</comment>
<dbReference type="CDD" id="cd06223">
    <property type="entry name" value="PRTases_typeI"/>
    <property type="match status" value="1"/>
</dbReference>
<dbReference type="UniPathway" id="UPA00070">
    <property type="reaction ID" value="UER00119"/>
</dbReference>
<organism evidence="8 9">
    <name type="scientific">Tepidiforma thermophila (strain KCTC 52669 / CGMCC 1.13589 / G233)</name>
    <dbReference type="NCBI Taxonomy" id="2761530"/>
    <lineage>
        <taxon>Bacteria</taxon>
        <taxon>Bacillati</taxon>
        <taxon>Chloroflexota</taxon>
        <taxon>Tepidiformia</taxon>
        <taxon>Tepidiformales</taxon>
        <taxon>Tepidiformaceae</taxon>
        <taxon>Tepidiforma</taxon>
    </lineage>
</organism>
<keyword evidence="3 6" id="KW-0328">Glycosyltransferase</keyword>
<dbReference type="AlphaFoldDB" id="A0A2A9HK10"/>
<name>A0A2A9HK10_TEPT2</name>
<dbReference type="GO" id="GO:0004588">
    <property type="term" value="F:orotate phosphoribosyltransferase activity"/>
    <property type="evidence" value="ECO:0007669"/>
    <property type="project" value="UniProtKB-UniRule"/>
</dbReference>
<keyword evidence="5 6" id="KW-0665">Pyrimidine biosynthesis</keyword>